<name>A0A5B7E5Q4_PORTR</name>
<dbReference type="EMBL" id="VSRR010001939">
    <property type="protein sequence ID" value="MPC28593.1"/>
    <property type="molecule type" value="Genomic_DNA"/>
</dbReference>
<proteinExistence type="predicted"/>
<dbReference type="AlphaFoldDB" id="A0A5B7E5Q4"/>
<reference evidence="1 2" key="1">
    <citation type="submission" date="2019-05" db="EMBL/GenBank/DDBJ databases">
        <title>Another draft genome of Portunus trituberculatus and its Hox gene families provides insights of decapod evolution.</title>
        <authorList>
            <person name="Jeong J.-H."/>
            <person name="Song I."/>
            <person name="Kim S."/>
            <person name="Choi T."/>
            <person name="Kim D."/>
            <person name="Ryu S."/>
            <person name="Kim W."/>
        </authorList>
    </citation>
    <scope>NUCLEOTIDE SEQUENCE [LARGE SCALE GENOMIC DNA]</scope>
    <source>
        <tissue evidence="1">Muscle</tissue>
    </source>
</reference>
<accession>A0A5B7E5Q4</accession>
<organism evidence="1 2">
    <name type="scientific">Portunus trituberculatus</name>
    <name type="common">Swimming crab</name>
    <name type="synonym">Neptunus trituberculatus</name>
    <dbReference type="NCBI Taxonomy" id="210409"/>
    <lineage>
        <taxon>Eukaryota</taxon>
        <taxon>Metazoa</taxon>
        <taxon>Ecdysozoa</taxon>
        <taxon>Arthropoda</taxon>
        <taxon>Crustacea</taxon>
        <taxon>Multicrustacea</taxon>
        <taxon>Malacostraca</taxon>
        <taxon>Eumalacostraca</taxon>
        <taxon>Eucarida</taxon>
        <taxon>Decapoda</taxon>
        <taxon>Pleocyemata</taxon>
        <taxon>Brachyura</taxon>
        <taxon>Eubrachyura</taxon>
        <taxon>Portunoidea</taxon>
        <taxon>Portunidae</taxon>
        <taxon>Portuninae</taxon>
        <taxon>Portunus</taxon>
    </lineage>
</organism>
<sequence length="31" mass="3682">MLCKNMPNCLKMLYNTCQNCFKMPSKHAKLF</sequence>
<keyword evidence="2" id="KW-1185">Reference proteome</keyword>
<protein>
    <submittedName>
        <fullName evidence="1">Uncharacterized protein</fullName>
    </submittedName>
</protein>
<gene>
    <name evidence="1" type="ORF">E2C01_021801</name>
</gene>
<evidence type="ECO:0000313" key="1">
    <source>
        <dbReference type="EMBL" id="MPC28593.1"/>
    </source>
</evidence>
<comment type="caution">
    <text evidence="1">The sequence shown here is derived from an EMBL/GenBank/DDBJ whole genome shotgun (WGS) entry which is preliminary data.</text>
</comment>
<dbReference type="Proteomes" id="UP000324222">
    <property type="component" value="Unassembled WGS sequence"/>
</dbReference>
<evidence type="ECO:0000313" key="2">
    <source>
        <dbReference type="Proteomes" id="UP000324222"/>
    </source>
</evidence>